<proteinExistence type="predicted"/>
<name>A0A562VAT2_9ACTN</name>
<evidence type="ECO:0008006" key="3">
    <source>
        <dbReference type="Google" id="ProtNLM"/>
    </source>
</evidence>
<dbReference type="SUPFAM" id="SSF103032">
    <property type="entry name" value="Hypothetical protein YwqG"/>
    <property type="match status" value="1"/>
</dbReference>
<keyword evidence="2" id="KW-1185">Reference proteome</keyword>
<gene>
    <name evidence="1" type="ORF">LX16_0681</name>
</gene>
<protein>
    <recommendedName>
        <fullName evidence="3">DUF1963 domain-containing protein</fullName>
    </recommendedName>
</protein>
<dbReference type="Proteomes" id="UP000321617">
    <property type="component" value="Unassembled WGS sequence"/>
</dbReference>
<sequence length="197" mass="21367">MAPAGYGAAMTTLESIPETGLRLSAAPGPITEPVTKLGGQPCWLDTPSWPVSAGEDEPMEFLGQFRLPTPDLRMAYLFMSTDADDTWEPDAGENALLLQGGHTEIPPFLTVVESATGPTIGADVAVESVTGERDLADRIGGSPWWIQHDESPGDDWLFLFQLTSYLPGYEINFGDAGMGYGFVRKDLTQGLFLWQCH</sequence>
<accession>A0A562VAT2</accession>
<reference evidence="1 2" key="1">
    <citation type="journal article" date="2013" name="Stand. Genomic Sci.">
        <title>Genomic Encyclopedia of Type Strains, Phase I: The one thousand microbial genomes (KMG-I) project.</title>
        <authorList>
            <person name="Kyrpides N.C."/>
            <person name="Woyke T."/>
            <person name="Eisen J.A."/>
            <person name="Garrity G."/>
            <person name="Lilburn T.G."/>
            <person name="Beck B.J."/>
            <person name="Whitman W.B."/>
            <person name="Hugenholtz P."/>
            <person name="Klenk H.P."/>
        </authorList>
    </citation>
    <scope>NUCLEOTIDE SEQUENCE [LARGE SCALE GENOMIC DNA]</scope>
    <source>
        <strain evidence="1 2">DSM 45044</strain>
    </source>
</reference>
<dbReference type="EMBL" id="VLLL01000005">
    <property type="protein sequence ID" value="TWJ14986.1"/>
    <property type="molecule type" value="Genomic_DNA"/>
</dbReference>
<evidence type="ECO:0000313" key="2">
    <source>
        <dbReference type="Proteomes" id="UP000321617"/>
    </source>
</evidence>
<comment type="caution">
    <text evidence="1">The sequence shown here is derived from an EMBL/GenBank/DDBJ whole genome shotgun (WGS) entry which is preliminary data.</text>
</comment>
<evidence type="ECO:0000313" key="1">
    <source>
        <dbReference type="EMBL" id="TWJ14986.1"/>
    </source>
</evidence>
<organism evidence="1 2">
    <name type="scientific">Stackebrandtia albiflava</name>
    <dbReference type="NCBI Taxonomy" id="406432"/>
    <lineage>
        <taxon>Bacteria</taxon>
        <taxon>Bacillati</taxon>
        <taxon>Actinomycetota</taxon>
        <taxon>Actinomycetes</taxon>
        <taxon>Glycomycetales</taxon>
        <taxon>Glycomycetaceae</taxon>
        <taxon>Stackebrandtia</taxon>
    </lineage>
</organism>
<dbReference type="Gene3D" id="2.30.320.10">
    <property type="entry name" value="YwqG-like"/>
    <property type="match status" value="1"/>
</dbReference>
<dbReference type="InterPro" id="IPR035948">
    <property type="entry name" value="YwqG-like_sf"/>
</dbReference>
<dbReference type="AlphaFoldDB" id="A0A562VAT2"/>